<dbReference type="EMBL" id="LN483249">
    <property type="protein sequence ID" value="CDZ97729.1"/>
    <property type="molecule type" value="Genomic_DNA"/>
</dbReference>
<protein>
    <submittedName>
        <fullName evidence="5">5' nucleotidase</fullName>
    </submittedName>
</protein>
<dbReference type="SUPFAM" id="SSF55816">
    <property type="entry name" value="5'-nucleotidase (syn. UDP-sugar hydrolase), C-terminal domain"/>
    <property type="match status" value="1"/>
</dbReference>
<dbReference type="PANTHER" id="PTHR11575">
    <property type="entry name" value="5'-NUCLEOTIDASE-RELATED"/>
    <property type="match status" value="1"/>
</dbReference>
<dbReference type="InterPro" id="IPR008334">
    <property type="entry name" value="5'-Nucleotdase_C"/>
</dbReference>
<dbReference type="Gene3D" id="3.60.21.10">
    <property type="match status" value="2"/>
</dbReference>
<dbReference type="Gene3D" id="3.90.780.10">
    <property type="entry name" value="5'-Nucleotidase, C-terminal domain"/>
    <property type="match status" value="1"/>
</dbReference>
<dbReference type="PRINTS" id="PR01607">
    <property type="entry name" value="APYRASEFAMLY"/>
</dbReference>
<reference evidence="5" key="1">
    <citation type="submission" date="2014-08" db="EMBL/GenBank/DDBJ databases">
        <authorList>
            <person name="Sharma Rahul"/>
            <person name="Thines Marco"/>
        </authorList>
    </citation>
    <scope>NUCLEOTIDE SEQUENCE</scope>
</reference>
<proteinExistence type="inferred from homology"/>
<dbReference type="PANTHER" id="PTHR11575:SF48">
    <property type="entry name" value="5'-NUCLEOTIDASE"/>
    <property type="match status" value="1"/>
</dbReference>
<feature type="domain" description="5'-Nucleotidase C-terminal" evidence="4">
    <location>
        <begin position="339"/>
        <end position="459"/>
    </location>
</feature>
<keyword evidence="2" id="KW-0547">Nucleotide-binding</keyword>
<dbReference type="AlphaFoldDB" id="A0A0F7SK62"/>
<dbReference type="GO" id="GO:0009166">
    <property type="term" value="P:nucleotide catabolic process"/>
    <property type="evidence" value="ECO:0007669"/>
    <property type="project" value="InterPro"/>
</dbReference>
<dbReference type="InterPro" id="IPR029052">
    <property type="entry name" value="Metallo-depent_PP-like"/>
</dbReference>
<feature type="region of interest" description="Disordered" evidence="3">
    <location>
        <begin position="573"/>
        <end position="604"/>
    </location>
</feature>
<dbReference type="SUPFAM" id="SSF56300">
    <property type="entry name" value="Metallo-dependent phosphatases"/>
    <property type="match status" value="1"/>
</dbReference>
<feature type="compositionally biased region" description="Polar residues" evidence="3">
    <location>
        <begin position="581"/>
        <end position="604"/>
    </location>
</feature>
<dbReference type="InterPro" id="IPR036907">
    <property type="entry name" value="5'-Nucleotdase_C_sf"/>
</dbReference>
<dbReference type="GO" id="GO:0000166">
    <property type="term" value="F:nucleotide binding"/>
    <property type="evidence" value="ECO:0007669"/>
    <property type="project" value="UniProtKB-KW"/>
</dbReference>
<comment type="similarity">
    <text evidence="1 2">Belongs to the 5'-nucleotidase family.</text>
</comment>
<name>A0A0F7SK62_PHARH</name>
<accession>A0A0F7SK62</accession>
<evidence type="ECO:0000256" key="2">
    <source>
        <dbReference type="RuleBase" id="RU362119"/>
    </source>
</evidence>
<evidence type="ECO:0000259" key="4">
    <source>
        <dbReference type="Pfam" id="PF02872"/>
    </source>
</evidence>
<evidence type="ECO:0000313" key="5">
    <source>
        <dbReference type="EMBL" id="CDZ97729.1"/>
    </source>
</evidence>
<feature type="region of interest" description="Disordered" evidence="3">
    <location>
        <begin position="630"/>
        <end position="659"/>
    </location>
</feature>
<dbReference type="Pfam" id="PF02872">
    <property type="entry name" value="5_nucleotid_C"/>
    <property type="match status" value="1"/>
</dbReference>
<organism evidence="5">
    <name type="scientific">Phaffia rhodozyma</name>
    <name type="common">Yeast</name>
    <name type="synonym">Xanthophyllomyces dendrorhous</name>
    <dbReference type="NCBI Taxonomy" id="264483"/>
    <lineage>
        <taxon>Eukaryota</taxon>
        <taxon>Fungi</taxon>
        <taxon>Dikarya</taxon>
        <taxon>Basidiomycota</taxon>
        <taxon>Agaricomycotina</taxon>
        <taxon>Tremellomycetes</taxon>
        <taxon>Cystofilobasidiales</taxon>
        <taxon>Mrakiaceae</taxon>
        <taxon>Phaffia</taxon>
    </lineage>
</organism>
<evidence type="ECO:0000256" key="3">
    <source>
        <dbReference type="SAM" id="MobiDB-lite"/>
    </source>
</evidence>
<sequence>MSSIQLPIAHFNDVYRCHQKYSSPTPRPSAPSSTDKADKKFENQDRFISAAQFAHTLLTARAGWQDSKTKKDTKEGLVLFSGDVFSPSVESTITRGSHMVPGNHDFGILSNIIDTTTNKTPESLKPFLILERCGLKIGILGLVEKDWIATIPSFPDTFEHVSMKDTALKYSQILRDPDGPYKADIIIGLTHSRVGNDIALANEVGAVLGQDGKQEGLDILLGGHDHFYYIGRGIEGWENWDRPEKFPGAEEDSSCLVIKSGTDFRDLSTFTLNLVPTPDETHKRRYIIQSVDLGKHHEITPETETDEGIQHLIDSLLSRVAEDLERPACYTMTEWNCRSTSVRTDESPIGNLFADILMHAGGAKKKEIQADCVILCGGALRGDSTYGPGQINLGDILEILPFEDPIVMIEMSGAALWDTLESSLSKYPAQEGRFPVIAGLRIVWDSSLPPLSRVKSIHLVTHPKNKSRPTSPGKDSLKILVKPREDGVGIEINAPKPDECEVEVKREKGGQMYKVVTRDYMAQGYDGFEAMKDSAYTSMDDENGQVMSTLIRQYLLGATFLMRRKRLNDYIVHSESEEPTKSSNTKDSSGEGSQAKSTQSREISTSWKAIRDAFLAARNEHMSSVDAVGGEALRKTKRIPHPPPHTSSSTIDSASAKNKVDQNRVDVNGQPRQTQDMKFFVQGRNRQVLKELGDDVAIVVPRLDGRLKDIGRK</sequence>
<evidence type="ECO:0000256" key="1">
    <source>
        <dbReference type="ARBA" id="ARBA00006654"/>
    </source>
</evidence>
<dbReference type="InterPro" id="IPR006179">
    <property type="entry name" value="5_nucleotidase/apyrase"/>
</dbReference>
<dbReference type="GO" id="GO:0016787">
    <property type="term" value="F:hydrolase activity"/>
    <property type="evidence" value="ECO:0007669"/>
    <property type="project" value="UniProtKB-KW"/>
</dbReference>
<keyword evidence="2" id="KW-0378">Hydrolase</keyword>